<protein>
    <submittedName>
        <fullName evidence="2">Carnitinyl-CoA dehydratase</fullName>
    </submittedName>
</protein>
<dbReference type="Proteomes" id="UP000005064">
    <property type="component" value="Unassembled WGS sequence"/>
</dbReference>
<evidence type="ECO:0000256" key="1">
    <source>
        <dbReference type="ARBA" id="ARBA00005254"/>
    </source>
</evidence>
<gene>
    <name evidence="2" type="ORF">AK37_19513</name>
</gene>
<dbReference type="SUPFAM" id="SSF52096">
    <property type="entry name" value="ClpP/crotonase"/>
    <property type="match status" value="1"/>
</dbReference>
<evidence type="ECO:0000313" key="3">
    <source>
        <dbReference type="Proteomes" id="UP000005064"/>
    </source>
</evidence>
<evidence type="ECO:0000313" key="2">
    <source>
        <dbReference type="EMBL" id="EHK81581.1"/>
    </source>
</evidence>
<dbReference type="Gene3D" id="1.10.12.10">
    <property type="entry name" value="Lyase 2-enoyl-coa Hydratase, Chain A, domain 2"/>
    <property type="match status" value="1"/>
</dbReference>
<sequence>MQAGKTVARGIIDGNVPAEDLPWELTDKALARLTTSADTLEGVMAFIQKREPVWKGE</sequence>
<dbReference type="AlphaFoldDB" id="H0JW30"/>
<organism evidence="2 3">
    <name type="scientific">Rhodococcus pyridinivorans AK37</name>
    <dbReference type="NCBI Taxonomy" id="1114960"/>
    <lineage>
        <taxon>Bacteria</taxon>
        <taxon>Bacillati</taxon>
        <taxon>Actinomycetota</taxon>
        <taxon>Actinomycetes</taxon>
        <taxon>Mycobacteriales</taxon>
        <taxon>Nocardiaceae</taxon>
        <taxon>Rhodococcus</taxon>
    </lineage>
</organism>
<comment type="caution">
    <text evidence="2">The sequence shown here is derived from an EMBL/GenBank/DDBJ whole genome shotgun (WGS) entry which is preliminary data.</text>
</comment>
<accession>H0JW30</accession>
<reference evidence="2 3" key="1">
    <citation type="submission" date="2011-12" db="EMBL/GenBank/DDBJ databases">
        <authorList>
            <person name="Kriszt B."/>
            <person name="Tancsics A."/>
            <person name="Cserhati M."/>
            <person name="Toth A."/>
            <person name="Nagy I."/>
            <person name="Horvath B."/>
            <person name="Tamura T."/>
            <person name="Kukolya J."/>
            <person name="Szoboszlay S."/>
        </authorList>
    </citation>
    <scope>NUCLEOTIDE SEQUENCE [LARGE SCALE GENOMIC DNA]</scope>
    <source>
        <strain evidence="2 3">AK37</strain>
    </source>
</reference>
<dbReference type="InterPro" id="IPR029045">
    <property type="entry name" value="ClpP/crotonase-like_dom_sf"/>
</dbReference>
<comment type="similarity">
    <text evidence="1">Belongs to the enoyl-CoA hydratase/isomerase family.</text>
</comment>
<dbReference type="EMBL" id="AHBW01000054">
    <property type="protein sequence ID" value="EHK81581.1"/>
    <property type="molecule type" value="Genomic_DNA"/>
</dbReference>
<dbReference type="InterPro" id="IPR014748">
    <property type="entry name" value="Enoyl-CoA_hydra_C"/>
</dbReference>
<name>H0JW30_9NOCA</name>
<proteinExistence type="inferred from homology"/>